<evidence type="ECO:0000256" key="7">
    <source>
        <dbReference type="ARBA" id="ARBA00022840"/>
    </source>
</evidence>
<dbReference type="Gene3D" id="1.25.40.10">
    <property type="entry name" value="Tetratricopeptide repeat domain"/>
    <property type="match status" value="2"/>
</dbReference>
<evidence type="ECO:0000256" key="2">
    <source>
        <dbReference type="ARBA" id="ARBA00012438"/>
    </source>
</evidence>
<dbReference type="InterPro" id="IPR019734">
    <property type="entry name" value="TPR_rpt"/>
</dbReference>
<dbReference type="InterPro" id="IPR003594">
    <property type="entry name" value="HATPase_dom"/>
</dbReference>
<evidence type="ECO:0000256" key="4">
    <source>
        <dbReference type="ARBA" id="ARBA00022679"/>
    </source>
</evidence>
<dbReference type="Proteomes" id="UP000285517">
    <property type="component" value="Chromosome"/>
</dbReference>
<evidence type="ECO:0000256" key="8">
    <source>
        <dbReference type="PROSITE-ProRule" id="PRU00339"/>
    </source>
</evidence>
<dbReference type="SMART" id="SM00028">
    <property type="entry name" value="TPR"/>
    <property type="match status" value="2"/>
</dbReference>
<feature type="domain" description="Signal transduction histidine kinase subgroup 2 dimerisation and phosphoacceptor" evidence="12">
    <location>
        <begin position="457"/>
        <end position="532"/>
    </location>
</feature>
<evidence type="ECO:0000256" key="5">
    <source>
        <dbReference type="ARBA" id="ARBA00022741"/>
    </source>
</evidence>
<dbReference type="OrthoDB" id="9767435at2"/>
<keyword evidence="6" id="KW-0418">Kinase</keyword>
<dbReference type="KEGG" id="aev:EI546_14885"/>
<dbReference type="InterPro" id="IPR036890">
    <property type="entry name" value="HATPase_C_sf"/>
</dbReference>
<evidence type="ECO:0000313" key="14">
    <source>
        <dbReference type="Proteomes" id="UP000285517"/>
    </source>
</evidence>
<dbReference type="Pfam" id="PF07568">
    <property type="entry name" value="HisKA_2"/>
    <property type="match status" value="1"/>
</dbReference>
<dbReference type="Gene3D" id="3.30.565.10">
    <property type="entry name" value="Histidine kinase-like ATPase, C-terminal domain"/>
    <property type="match status" value="1"/>
</dbReference>
<comment type="catalytic activity">
    <reaction evidence="1">
        <text>ATP + protein L-histidine = ADP + protein N-phospho-L-histidine.</text>
        <dbReference type="EC" id="2.7.13.3"/>
    </reaction>
</comment>
<evidence type="ECO:0000256" key="6">
    <source>
        <dbReference type="ARBA" id="ARBA00022777"/>
    </source>
</evidence>
<proteinExistence type="predicted"/>
<protein>
    <recommendedName>
        <fullName evidence="2">histidine kinase</fullName>
        <ecNumber evidence="2">2.7.13.3</ecNumber>
    </recommendedName>
</protein>
<dbReference type="SUPFAM" id="SSF48452">
    <property type="entry name" value="TPR-like"/>
    <property type="match status" value="2"/>
</dbReference>
<dbReference type="EC" id="2.7.13.3" evidence="2"/>
<keyword evidence="9" id="KW-0812">Transmembrane</keyword>
<evidence type="ECO:0000256" key="9">
    <source>
        <dbReference type="SAM" id="Phobius"/>
    </source>
</evidence>
<organism evidence="13 14">
    <name type="scientific">Aequorivita ciconiae</name>
    <dbReference type="NCBI Taxonomy" id="2494375"/>
    <lineage>
        <taxon>Bacteria</taxon>
        <taxon>Pseudomonadati</taxon>
        <taxon>Bacteroidota</taxon>
        <taxon>Flavobacteriia</taxon>
        <taxon>Flavobacteriales</taxon>
        <taxon>Flavobacteriaceae</taxon>
        <taxon>Aequorivita</taxon>
    </lineage>
</organism>
<dbReference type="PANTHER" id="PTHR41523">
    <property type="entry name" value="TWO-COMPONENT SYSTEM SENSOR PROTEIN"/>
    <property type="match status" value="1"/>
</dbReference>
<feature type="signal peptide" evidence="10">
    <location>
        <begin position="1"/>
        <end position="18"/>
    </location>
</feature>
<accession>A0A410G6M7</accession>
<keyword evidence="14" id="KW-1185">Reference proteome</keyword>
<dbReference type="PANTHER" id="PTHR41523:SF8">
    <property type="entry name" value="ETHYLENE RESPONSE SENSOR PROTEIN"/>
    <property type="match status" value="1"/>
</dbReference>
<evidence type="ECO:0000256" key="3">
    <source>
        <dbReference type="ARBA" id="ARBA00022553"/>
    </source>
</evidence>
<keyword evidence="3" id="KW-0597">Phosphoprotein</keyword>
<feature type="repeat" description="TPR" evidence="8">
    <location>
        <begin position="204"/>
        <end position="237"/>
    </location>
</feature>
<dbReference type="Pfam" id="PF02518">
    <property type="entry name" value="HATPase_c"/>
    <property type="match status" value="1"/>
</dbReference>
<evidence type="ECO:0000259" key="12">
    <source>
        <dbReference type="Pfam" id="PF07568"/>
    </source>
</evidence>
<dbReference type="RefSeq" id="WP_128251286.1">
    <property type="nucleotide sequence ID" value="NZ_CP034951.1"/>
</dbReference>
<feature type="chain" id="PRO_5019133048" description="histidine kinase" evidence="10">
    <location>
        <begin position="19"/>
        <end position="643"/>
    </location>
</feature>
<dbReference type="GO" id="GO:0005524">
    <property type="term" value="F:ATP binding"/>
    <property type="evidence" value="ECO:0007669"/>
    <property type="project" value="UniProtKB-KW"/>
</dbReference>
<keyword evidence="9" id="KW-1133">Transmembrane helix</keyword>
<reference evidence="13 14" key="1">
    <citation type="submission" date="2019-01" db="EMBL/GenBank/DDBJ databases">
        <title>Complete genome sequencing of Aequorivita sp. H23M31.</title>
        <authorList>
            <person name="Bae J.-W."/>
        </authorList>
    </citation>
    <scope>NUCLEOTIDE SEQUENCE [LARGE SCALE GENOMIC DNA]</scope>
    <source>
        <strain evidence="13 14">H23M31</strain>
    </source>
</reference>
<dbReference type="Gene3D" id="3.30.450.20">
    <property type="entry name" value="PAS domain"/>
    <property type="match status" value="1"/>
</dbReference>
<keyword evidence="4" id="KW-0808">Transferase</keyword>
<keyword evidence="5" id="KW-0547">Nucleotide-binding</keyword>
<dbReference type="Pfam" id="PF13424">
    <property type="entry name" value="TPR_12"/>
    <property type="match status" value="1"/>
</dbReference>
<evidence type="ECO:0000256" key="1">
    <source>
        <dbReference type="ARBA" id="ARBA00000085"/>
    </source>
</evidence>
<dbReference type="AlphaFoldDB" id="A0A410G6M7"/>
<dbReference type="SUPFAM" id="SSF55874">
    <property type="entry name" value="ATPase domain of HSP90 chaperone/DNA topoisomerase II/histidine kinase"/>
    <property type="match status" value="1"/>
</dbReference>
<keyword evidence="8" id="KW-0802">TPR repeat</keyword>
<evidence type="ECO:0000256" key="10">
    <source>
        <dbReference type="SAM" id="SignalP"/>
    </source>
</evidence>
<keyword evidence="10" id="KW-0732">Signal</keyword>
<dbReference type="PROSITE" id="PS50005">
    <property type="entry name" value="TPR"/>
    <property type="match status" value="1"/>
</dbReference>
<keyword evidence="7" id="KW-0067">ATP-binding</keyword>
<feature type="transmembrane region" description="Helical" evidence="9">
    <location>
        <begin position="408"/>
        <end position="428"/>
    </location>
</feature>
<name>A0A410G6M7_9FLAO</name>
<dbReference type="GO" id="GO:0004673">
    <property type="term" value="F:protein histidine kinase activity"/>
    <property type="evidence" value="ECO:0007669"/>
    <property type="project" value="UniProtKB-EC"/>
</dbReference>
<feature type="domain" description="Histidine kinase/HSP90-like ATPase" evidence="11">
    <location>
        <begin position="553"/>
        <end position="637"/>
    </location>
</feature>
<keyword evidence="9" id="KW-0472">Membrane</keyword>
<sequence length="643" mass="74976">MKAFFFFFLILCATTANTQDLASDRIARAYPIETSKEFNNLDADVAKLYDENQDGQGWSPEVLKTLQSALQWTQFNGNHEQRLLARFYMLLYYNNHVADDDLIKFGEELLADPFFLEMKESVIVLLSLKSAYWRKGFYQKQLNILNALMDQNKKFNYIGFPSSYAFYNELGLVYYHLGQYELARDNFILQSAIFNAEKDYFRTSSMYNNIGLTYFKQKYNDSALIYYKKALQILENKKIRDNFYSQDYVEHFTNVVRSNVVKLHPSRQNISYATNVLKKELQSSKKAKEYSTAAQAYQNLSEFYYEFDSIAQAKRYNDSSLYFQKKFPNPVNKQKAYLLRAKLALRENENEEALEYFMLSDALKDSLNRAKDEKNFSEATAKYNFVQTGQALKENKKLLQQKVQANTIQFVFLCIFVILGLIIGWMLFKSRKANALIAKQKEELHKGLKEKEVMLDEIHHRIKNNLQVVLGILELQKGKISSKENIQIYEESQGYLHSMSMIHEHLYEQDGVSKLDIQVYLNRLCELLINSYPNMEVEYKASAPTVQLSIKKATPLALIICELITNSLKHAFQKTGKIEIELTAKNGKYTLFYRDNGTGFLEIDNPNFYNTGLNLIKMLIEDLEGEVEFYNENGFHCRAIFKD</sequence>
<evidence type="ECO:0000259" key="11">
    <source>
        <dbReference type="Pfam" id="PF02518"/>
    </source>
</evidence>
<dbReference type="InterPro" id="IPR011495">
    <property type="entry name" value="Sig_transdc_His_kin_sub2_dim/P"/>
</dbReference>
<evidence type="ECO:0000313" key="13">
    <source>
        <dbReference type="EMBL" id="QAA82922.1"/>
    </source>
</evidence>
<dbReference type="EMBL" id="CP034951">
    <property type="protein sequence ID" value="QAA82922.1"/>
    <property type="molecule type" value="Genomic_DNA"/>
</dbReference>
<dbReference type="InterPro" id="IPR011990">
    <property type="entry name" value="TPR-like_helical_dom_sf"/>
</dbReference>
<gene>
    <name evidence="13" type="ORF">EI546_14885</name>
</gene>